<feature type="non-terminal residue" evidence="1">
    <location>
        <position position="1"/>
    </location>
</feature>
<gene>
    <name evidence="1" type="ORF">g.36053</name>
</gene>
<dbReference type="AlphaFoldDB" id="A0A1D2A9K9"/>
<evidence type="ECO:0000313" key="1">
    <source>
        <dbReference type="EMBL" id="JAT75623.1"/>
    </source>
</evidence>
<accession>A0A1D2A9K9</accession>
<dbReference type="EMBL" id="GDKF01002999">
    <property type="protein sequence ID" value="JAT75623.1"/>
    <property type="molecule type" value="Transcribed_RNA"/>
</dbReference>
<name>A0A1D2A9K9_AUXPR</name>
<reference evidence="1" key="1">
    <citation type="submission" date="2015-08" db="EMBL/GenBank/DDBJ databases">
        <authorList>
            <person name="Babu N.S."/>
            <person name="Beckwith C.J."/>
            <person name="Beseler K.G."/>
            <person name="Brison A."/>
            <person name="Carone J.V."/>
            <person name="Caskin T.P."/>
            <person name="Diamond M."/>
            <person name="Durham M.E."/>
            <person name="Foxe J.M."/>
            <person name="Go M."/>
            <person name="Henderson B.A."/>
            <person name="Jones I.B."/>
            <person name="McGettigan J.A."/>
            <person name="Micheletti S.J."/>
            <person name="Nasrallah M.E."/>
            <person name="Ortiz D."/>
            <person name="Piller C.R."/>
            <person name="Privatt S.R."/>
            <person name="Schneider S.L."/>
            <person name="Sharp S."/>
            <person name="Smith T.C."/>
            <person name="Stanton J.D."/>
            <person name="Ullery H.E."/>
            <person name="Wilson R.J."/>
            <person name="Serrano M.G."/>
            <person name="Buck G."/>
            <person name="Lee V."/>
            <person name="Wang Y."/>
            <person name="Carvalho R."/>
            <person name="Voegtly L."/>
            <person name="Shi R."/>
            <person name="Duckworth R."/>
            <person name="Johnson A."/>
            <person name="Loviza R."/>
            <person name="Walstead R."/>
            <person name="Shah Z."/>
            <person name="Kiflezghi M."/>
            <person name="Wade K."/>
            <person name="Ball S.L."/>
            <person name="Bradley K.W."/>
            <person name="Asai D.J."/>
            <person name="Bowman C.A."/>
            <person name="Russell D.A."/>
            <person name="Pope W.H."/>
            <person name="Jacobs-Sera D."/>
            <person name="Hendrix R.W."/>
            <person name="Hatfull G.F."/>
        </authorList>
    </citation>
    <scope>NUCLEOTIDE SEQUENCE</scope>
</reference>
<protein>
    <submittedName>
        <fullName evidence="1">Uncharacterized protein</fullName>
    </submittedName>
</protein>
<organism evidence="1">
    <name type="scientific">Auxenochlorella protothecoides</name>
    <name type="common">Green microalga</name>
    <name type="synonym">Chlorella protothecoides</name>
    <dbReference type="NCBI Taxonomy" id="3075"/>
    <lineage>
        <taxon>Eukaryota</taxon>
        <taxon>Viridiplantae</taxon>
        <taxon>Chlorophyta</taxon>
        <taxon>core chlorophytes</taxon>
        <taxon>Trebouxiophyceae</taxon>
        <taxon>Chlorellales</taxon>
        <taxon>Chlorellaceae</taxon>
        <taxon>Auxenochlorella</taxon>
    </lineage>
</organism>
<sequence length="105" mass="11487">RQGHGHGVSAGRDPVRVFAGWVEEGRAPPRDARGHAHDAWCCELGGAGSRQTGNVVFSRVCPSRRDHAASWRLVLLRPPPSTLTTDPWDTGWQTWASMWTSAPCS</sequence>
<proteinExistence type="predicted"/>